<dbReference type="EMBL" id="BMMS01000099">
    <property type="protein sequence ID" value="GGP01320.1"/>
    <property type="molecule type" value="Genomic_DNA"/>
</dbReference>
<dbReference type="Proteomes" id="UP000641932">
    <property type="component" value="Unassembled WGS sequence"/>
</dbReference>
<feature type="region of interest" description="Disordered" evidence="1">
    <location>
        <begin position="1"/>
        <end position="27"/>
    </location>
</feature>
<protein>
    <submittedName>
        <fullName evidence="2">Uncharacterized protein</fullName>
    </submittedName>
</protein>
<sequence length="49" mass="5244">MWPGTWASPRPSIPIGGRGSAGKKADDAKRLKELEAAKGCLRKHRAICA</sequence>
<evidence type="ECO:0000313" key="3">
    <source>
        <dbReference type="Proteomes" id="UP000641932"/>
    </source>
</evidence>
<name>A0A918A0B0_9ACTN</name>
<evidence type="ECO:0000256" key="1">
    <source>
        <dbReference type="SAM" id="MobiDB-lite"/>
    </source>
</evidence>
<reference evidence="2" key="1">
    <citation type="journal article" date="2014" name="Int. J. Syst. Evol. Microbiol.">
        <title>Complete genome sequence of Corynebacterium casei LMG S-19264T (=DSM 44701T), isolated from a smear-ripened cheese.</title>
        <authorList>
            <consortium name="US DOE Joint Genome Institute (JGI-PGF)"/>
            <person name="Walter F."/>
            <person name="Albersmeier A."/>
            <person name="Kalinowski J."/>
            <person name="Ruckert C."/>
        </authorList>
    </citation>
    <scope>NUCLEOTIDE SEQUENCE</scope>
    <source>
        <strain evidence="2">CGMCC 4.7201</strain>
    </source>
</reference>
<proteinExistence type="predicted"/>
<gene>
    <name evidence="2" type="ORF">GCM10012280_71930</name>
</gene>
<comment type="caution">
    <text evidence="2">The sequence shown here is derived from an EMBL/GenBank/DDBJ whole genome shotgun (WGS) entry which is preliminary data.</text>
</comment>
<keyword evidence="3" id="KW-1185">Reference proteome</keyword>
<accession>A0A918A0B0</accession>
<evidence type="ECO:0000313" key="2">
    <source>
        <dbReference type="EMBL" id="GGP01320.1"/>
    </source>
</evidence>
<organism evidence="2 3">
    <name type="scientific">Wenjunlia tyrosinilytica</name>
    <dbReference type="NCBI Taxonomy" id="1544741"/>
    <lineage>
        <taxon>Bacteria</taxon>
        <taxon>Bacillati</taxon>
        <taxon>Actinomycetota</taxon>
        <taxon>Actinomycetes</taxon>
        <taxon>Kitasatosporales</taxon>
        <taxon>Streptomycetaceae</taxon>
        <taxon>Wenjunlia</taxon>
    </lineage>
</organism>
<reference evidence="2" key="2">
    <citation type="submission" date="2020-09" db="EMBL/GenBank/DDBJ databases">
        <authorList>
            <person name="Sun Q."/>
            <person name="Zhou Y."/>
        </authorList>
    </citation>
    <scope>NUCLEOTIDE SEQUENCE</scope>
    <source>
        <strain evidence="2">CGMCC 4.7201</strain>
    </source>
</reference>
<dbReference type="AlphaFoldDB" id="A0A918A0B0"/>